<dbReference type="InterPro" id="IPR027473">
    <property type="entry name" value="L-asparaginase_C"/>
</dbReference>
<evidence type="ECO:0000313" key="2">
    <source>
        <dbReference type="Proteomes" id="UP000254346"/>
    </source>
</evidence>
<dbReference type="EC" id="3.5.1.1" evidence="1"/>
<protein>
    <submittedName>
        <fullName evidence="1">Asparaginase</fullName>
        <ecNumber evidence="1">3.5.1.1</ecNumber>
    </submittedName>
</protein>
<evidence type="ECO:0000313" key="1">
    <source>
        <dbReference type="EMBL" id="SUH09593.1"/>
    </source>
</evidence>
<dbReference type="Proteomes" id="UP000254346">
    <property type="component" value="Unassembled WGS sequence"/>
</dbReference>
<dbReference type="AlphaFoldDB" id="A0A379VSN8"/>
<dbReference type="InterPro" id="IPR036152">
    <property type="entry name" value="Asp/glu_Ase-like_sf"/>
</dbReference>
<dbReference type="EMBL" id="UGXR01000001">
    <property type="protein sequence ID" value="SUH09593.1"/>
    <property type="molecule type" value="Genomic_DNA"/>
</dbReference>
<organism evidence="1 2">
    <name type="scientific">Salmonella enterica I</name>
    <dbReference type="NCBI Taxonomy" id="59201"/>
    <lineage>
        <taxon>Bacteria</taxon>
        <taxon>Pseudomonadati</taxon>
        <taxon>Pseudomonadota</taxon>
        <taxon>Gammaproteobacteria</taxon>
        <taxon>Enterobacterales</taxon>
        <taxon>Enterobacteriaceae</taxon>
        <taxon>Salmonella</taxon>
    </lineage>
</organism>
<reference evidence="1 2" key="1">
    <citation type="submission" date="2018-06" db="EMBL/GenBank/DDBJ databases">
        <authorList>
            <consortium name="Pathogen Informatics"/>
            <person name="Doyle S."/>
        </authorList>
    </citation>
    <scope>NUCLEOTIDE SEQUENCE [LARGE SCALE GENOMIC DNA]</scope>
    <source>
        <strain evidence="1 2">NCTC8256</strain>
    </source>
</reference>
<keyword evidence="1" id="KW-0378">Hydrolase</keyword>
<sequence length="39" mass="4303">MTVEATLTKLHYLLSQGLDTQAIRSAMAQNLRGELTPDD</sequence>
<dbReference type="SUPFAM" id="SSF53774">
    <property type="entry name" value="Glutaminase/Asparaginase"/>
    <property type="match status" value="1"/>
</dbReference>
<dbReference type="Gene3D" id="3.40.50.40">
    <property type="match status" value="1"/>
</dbReference>
<proteinExistence type="predicted"/>
<accession>A0A379VSN8</accession>
<name>A0A379VSN8_SALET</name>
<gene>
    <name evidence="1" type="primary">ansA_2</name>
    <name evidence="1" type="ORF">NCTC8256_03567</name>
</gene>
<dbReference type="GO" id="GO:0004067">
    <property type="term" value="F:asparaginase activity"/>
    <property type="evidence" value="ECO:0007669"/>
    <property type="project" value="UniProtKB-EC"/>
</dbReference>